<protein>
    <submittedName>
        <fullName evidence="1">Uncharacterized protein</fullName>
    </submittedName>
</protein>
<proteinExistence type="predicted"/>
<accession>A0A2S1B7L4</accession>
<gene>
    <name evidence="1" type="ORF">CA606_20160</name>
</gene>
<name>A0A2S1B7L4_CAUVI</name>
<evidence type="ECO:0000313" key="1">
    <source>
        <dbReference type="EMBL" id="AWC68651.1"/>
    </source>
</evidence>
<sequence length="52" mass="5374">MRILCDPAPTVVLTLSLSKGEDGDHDAINTPVKAANKKAHRSATEGGPCCLA</sequence>
<dbReference type="AlphaFoldDB" id="A0A2S1B7L4"/>
<dbReference type="Proteomes" id="UP000217311">
    <property type="component" value="Chromosome"/>
</dbReference>
<organism evidence="1 2">
    <name type="scientific">Caulobacter vibrioides</name>
    <name type="common">Caulobacter crescentus</name>
    <dbReference type="NCBI Taxonomy" id="155892"/>
    <lineage>
        <taxon>Bacteria</taxon>
        <taxon>Pseudomonadati</taxon>
        <taxon>Pseudomonadota</taxon>
        <taxon>Alphaproteobacteria</taxon>
        <taxon>Caulobacterales</taxon>
        <taxon>Caulobacteraceae</taxon>
        <taxon>Caulobacter</taxon>
    </lineage>
</organism>
<reference evidence="2" key="1">
    <citation type="submission" date="2017-09" db="EMBL/GenBank/DDBJ databases">
        <title>Genome evolution observed in wild isolates of Caulobacter crescentus.</title>
        <authorList>
            <person name="Ely B."/>
            <person name="Wilson K."/>
            <person name="Scott D."/>
        </authorList>
    </citation>
    <scope>NUCLEOTIDE SEQUENCE [LARGE SCALE GENOMIC DNA]</scope>
    <source>
        <strain evidence="2">CB13b1a</strain>
    </source>
</reference>
<evidence type="ECO:0000313" key="2">
    <source>
        <dbReference type="Proteomes" id="UP000217311"/>
    </source>
</evidence>
<dbReference type="EMBL" id="CP023315">
    <property type="protein sequence ID" value="AWC68651.1"/>
    <property type="molecule type" value="Genomic_DNA"/>
</dbReference>